<comment type="function">
    <text evidence="2 3">Might take part in the signal recognition particle (SRP) pathway. This is inferred from the conservation of its genetic proximity to ftsY/ffh. May be a regulatory protein.</text>
</comment>
<dbReference type="PANTHER" id="PTHR40083">
    <property type="entry name" value="UPF0122 PROTEIN CBO2450/CLC_2298"/>
    <property type="match status" value="1"/>
</dbReference>
<dbReference type="HAMAP" id="MF_00245">
    <property type="entry name" value="UPF0122"/>
    <property type="match status" value="1"/>
</dbReference>
<accession>A0A9D1KUC5</accession>
<dbReference type="PANTHER" id="PTHR40083:SF1">
    <property type="entry name" value="UPF0122 PROTEIN YLXM"/>
    <property type="match status" value="1"/>
</dbReference>
<evidence type="ECO:0000256" key="2">
    <source>
        <dbReference type="ARBA" id="ARBA00024764"/>
    </source>
</evidence>
<reference evidence="4" key="1">
    <citation type="submission" date="2020-10" db="EMBL/GenBank/DDBJ databases">
        <authorList>
            <person name="Gilroy R."/>
        </authorList>
    </citation>
    <scope>NUCLEOTIDE SEQUENCE</scope>
    <source>
        <strain evidence="4">CHK176-22527</strain>
    </source>
</reference>
<comment type="similarity">
    <text evidence="1 3">Belongs to the UPF0122 family.</text>
</comment>
<evidence type="ECO:0000256" key="3">
    <source>
        <dbReference type="HAMAP-Rule" id="MF_00245"/>
    </source>
</evidence>
<organism evidence="4 5">
    <name type="scientific">Candidatus Allocopromorpha excrementavium</name>
    <dbReference type="NCBI Taxonomy" id="2840741"/>
    <lineage>
        <taxon>Bacteria</taxon>
        <taxon>Bacillati</taxon>
        <taxon>Bacillota</taxon>
        <taxon>Clostridia</taxon>
        <taxon>Eubacteriales</taxon>
        <taxon>Eubacteriaceae</taxon>
        <taxon>Eubacteriaceae incertae sedis</taxon>
        <taxon>Candidatus Allocopromorpha</taxon>
    </lineage>
</organism>
<evidence type="ECO:0000256" key="1">
    <source>
        <dbReference type="ARBA" id="ARBA00008720"/>
    </source>
</evidence>
<dbReference type="Gene3D" id="1.10.10.10">
    <property type="entry name" value="Winged helix-like DNA-binding domain superfamily/Winged helix DNA-binding domain"/>
    <property type="match status" value="1"/>
</dbReference>
<dbReference type="Pfam" id="PF04297">
    <property type="entry name" value="UPF0122"/>
    <property type="match status" value="1"/>
</dbReference>
<comment type="caution">
    <text evidence="4">The sequence shown here is derived from an EMBL/GenBank/DDBJ whole genome shotgun (WGS) entry which is preliminary data.</text>
</comment>
<dbReference type="SUPFAM" id="SSF88659">
    <property type="entry name" value="Sigma3 and sigma4 domains of RNA polymerase sigma factors"/>
    <property type="match status" value="1"/>
</dbReference>
<dbReference type="NCBIfam" id="NF045758">
    <property type="entry name" value="YlxM"/>
    <property type="match status" value="1"/>
</dbReference>
<dbReference type="InterPro" id="IPR054831">
    <property type="entry name" value="UPF0122_fam_protein"/>
</dbReference>
<dbReference type="InterPro" id="IPR007394">
    <property type="entry name" value="UPF0122"/>
</dbReference>
<dbReference type="GO" id="GO:0003677">
    <property type="term" value="F:DNA binding"/>
    <property type="evidence" value="ECO:0007669"/>
    <property type="project" value="UniProtKB-KW"/>
</dbReference>
<protein>
    <recommendedName>
        <fullName evidence="3">UPF0122 protein IAD12_01175</fullName>
    </recommendedName>
</protein>
<name>A0A9D1KUC5_9FIRM</name>
<dbReference type="InterPro" id="IPR013324">
    <property type="entry name" value="RNA_pol_sigma_r3/r4-like"/>
</dbReference>
<dbReference type="EMBL" id="DVLX01000017">
    <property type="protein sequence ID" value="HIT98853.1"/>
    <property type="molecule type" value="Genomic_DNA"/>
</dbReference>
<sequence>MNIEDVTKASLLYDFYGRLLTEKQREVMRLYHEENLSLSEIAQEFSISRQGVHDSLKNAEKALVGYEEKLGLVEKFMRSSAALNEIDKVIDGMMTTLAEGEADRDVLISNLREVKCIIDKLEE</sequence>
<dbReference type="AlphaFoldDB" id="A0A9D1KUC5"/>
<dbReference type="InterPro" id="IPR036388">
    <property type="entry name" value="WH-like_DNA-bd_sf"/>
</dbReference>
<gene>
    <name evidence="4" type="ORF">IAD12_01175</name>
</gene>
<proteinExistence type="inferred from homology"/>
<reference evidence="4" key="2">
    <citation type="journal article" date="2021" name="PeerJ">
        <title>Extensive microbial diversity within the chicken gut microbiome revealed by metagenomics and culture.</title>
        <authorList>
            <person name="Gilroy R."/>
            <person name="Ravi A."/>
            <person name="Getino M."/>
            <person name="Pursley I."/>
            <person name="Horton D.L."/>
            <person name="Alikhan N.F."/>
            <person name="Baker D."/>
            <person name="Gharbi K."/>
            <person name="Hall N."/>
            <person name="Watson M."/>
            <person name="Adriaenssens E.M."/>
            <person name="Foster-Nyarko E."/>
            <person name="Jarju S."/>
            <person name="Secka A."/>
            <person name="Antonio M."/>
            <person name="Oren A."/>
            <person name="Chaudhuri R.R."/>
            <person name="La Ragione R."/>
            <person name="Hildebrand F."/>
            <person name="Pallen M.J."/>
        </authorList>
    </citation>
    <scope>NUCLEOTIDE SEQUENCE</scope>
    <source>
        <strain evidence="4">CHK176-22527</strain>
    </source>
</reference>
<keyword evidence="4" id="KW-0238">DNA-binding</keyword>
<dbReference type="Proteomes" id="UP000824159">
    <property type="component" value="Unassembled WGS sequence"/>
</dbReference>
<evidence type="ECO:0000313" key="4">
    <source>
        <dbReference type="EMBL" id="HIT98853.1"/>
    </source>
</evidence>
<evidence type="ECO:0000313" key="5">
    <source>
        <dbReference type="Proteomes" id="UP000824159"/>
    </source>
</evidence>